<dbReference type="Pfam" id="PF14737">
    <property type="entry name" value="DUF4470"/>
    <property type="match status" value="1"/>
</dbReference>
<organism evidence="6 7">
    <name type="scientific">Trichoderma harzianum</name>
    <name type="common">Hypocrea lixii</name>
    <dbReference type="NCBI Taxonomy" id="5544"/>
    <lineage>
        <taxon>Eukaryota</taxon>
        <taxon>Fungi</taxon>
        <taxon>Dikarya</taxon>
        <taxon>Ascomycota</taxon>
        <taxon>Pezizomycotina</taxon>
        <taxon>Sordariomycetes</taxon>
        <taxon>Hypocreomycetidae</taxon>
        <taxon>Hypocreales</taxon>
        <taxon>Hypocreaceae</taxon>
        <taxon>Trichoderma</taxon>
    </lineage>
</organism>
<reference evidence="7" key="1">
    <citation type="journal article" date="2015" name="Genome Announc.">
        <title>Draft whole-genome sequence of the biocontrol agent Trichoderma harzianum T6776.</title>
        <authorList>
            <person name="Baroncelli R."/>
            <person name="Piaggeschi G."/>
            <person name="Fiorini L."/>
            <person name="Bertolini E."/>
            <person name="Zapparata A."/>
            <person name="Pe M.E."/>
            <person name="Sarrocco S."/>
            <person name="Vannacci G."/>
        </authorList>
    </citation>
    <scope>NUCLEOTIDE SEQUENCE [LARGE SCALE GENOMIC DNA]</scope>
    <source>
        <strain evidence="7">T6776</strain>
    </source>
</reference>
<dbReference type="OMA" id="HKLDCKS"/>
<keyword evidence="3" id="KW-0862">Zinc</keyword>
<dbReference type="Gene3D" id="6.10.140.2220">
    <property type="match status" value="1"/>
</dbReference>
<evidence type="ECO:0000256" key="1">
    <source>
        <dbReference type="ARBA" id="ARBA00022723"/>
    </source>
</evidence>
<dbReference type="Pfam" id="PF01753">
    <property type="entry name" value="zf-MYND"/>
    <property type="match status" value="1"/>
</dbReference>
<protein>
    <recommendedName>
        <fullName evidence="5">MYND-type domain-containing protein</fullName>
    </recommendedName>
</protein>
<evidence type="ECO:0000313" key="6">
    <source>
        <dbReference type="EMBL" id="KKP04132.1"/>
    </source>
</evidence>
<evidence type="ECO:0000256" key="2">
    <source>
        <dbReference type="ARBA" id="ARBA00022771"/>
    </source>
</evidence>
<sequence length="573" mass="65661">MATQQFECANWNADNTDCNKFGKYTCKGCYLVVYCGSNCQKSHWALHKTDCKSSLGNETWRPNWVLENRNPTFLADLENLVPSFSQNKCLWGNIPAIDVLQLQSNEGVTYGKEVNLLFAASGDLRNVVKTIAQVPGGYTKPIEVTINDQDLDVVARNAIILLIALVSDNMDEAVDCMIHVWYSALIRKSDLDMIQQKVLPLVQDICEKIKDKNPETVLGKTWKFGKRFFRLVLRKSLWDRLLAYMTVPEGLTAKRASRIRTAVTLDESRKDYLDMHLLFQSPSRRVAKHRFRQDGLLLPFGAPRHEFQEPNPTLFHNTGSWPMADCADPLQGWTLKDVEDCSSGPATADIYGKLFNYIRTMLRAFLIRLSDSQISFQLFCVEFEQLSTLLEHGSFNRIEVSNMSDNVFAGVHHTSFMMGSLLQAPLTNPHATLITLFRNAIRETMTMQDRVMDMYTYRPETKLIGQYFKHIGIKSGYDPMAGPKTDPKAIMWAYAQANVAAYDPIFDRFMKNFKFSQIGQLFGVVVEEKHTVIEKWPFKLKLQYGQAGALEELVRLTDEVVFAKERYVEWRRR</sequence>
<keyword evidence="2 4" id="KW-0863">Zinc-finger</keyword>
<comment type="caution">
    <text evidence="6">The sequence shown here is derived from an EMBL/GenBank/DDBJ whole genome shotgun (WGS) entry which is preliminary data.</text>
</comment>
<dbReference type="InterPro" id="IPR002893">
    <property type="entry name" value="Znf_MYND"/>
</dbReference>
<dbReference type="Proteomes" id="UP000034112">
    <property type="component" value="Unassembled WGS sequence"/>
</dbReference>
<dbReference type="AlphaFoldDB" id="A0A0F9ZVJ4"/>
<accession>A0A0F9ZVJ4</accession>
<dbReference type="OrthoDB" id="5282002at2759"/>
<keyword evidence="1" id="KW-0479">Metal-binding</keyword>
<gene>
    <name evidence="6" type="ORF">THAR02_03791</name>
</gene>
<dbReference type="EMBL" id="JOKZ01000087">
    <property type="protein sequence ID" value="KKP04132.1"/>
    <property type="molecule type" value="Genomic_DNA"/>
</dbReference>
<evidence type="ECO:0000256" key="4">
    <source>
        <dbReference type="PROSITE-ProRule" id="PRU00134"/>
    </source>
</evidence>
<dbReference type="InterPro" id="IPR027974">
    <property type="entry name" value="DUF4470"/>
</dbReference>
<dbReference type="GO" id="GO:0008270">
    <property type="term" value="F:zinc ion binding"/>
    <property type="evidence" value="ECO:0007669"/>
    <property type="project" value="UniProtKB-KW"/>
</dbReference>
<dbReference type="PROSITE" id="PS50865">
    <property type="entry name" value="ZF_MYND_2"/>
    <property type="match status" value="1"/>
</dbReference>
<evidence type="ECO:0000256" key="3">
    <source>
        <dbReference type="ARBA" id="ARBA00022833"/>
    </source>
</evidence>
<evidence type="ECO:0000259" key="5">
    <source>
        <dbReference type="PROSITE" id="PS50865"/>
    </source>
</evidence>
<feature type="domain" description="MYND-type" evidence="5">
    <location>
        <begin position="5"/>
        <end position="51"/>
    </location>
</feature>
<name>A0A0F9ZVJ4_TRIHA</name>
<dbReference type="SUPFAM" id="SSF144232">
    <property type="entry name" value="HIT/MYND zinc finger-like"/>
    <property type="match status" value="1"/>
</dbReference>
<evidence type="ECO:0000313" key="7">
    <source>
        <dbReference type="Proteomes" id="UP000034112"/>
    </source>
</evidence>
<proteinExistence type="predicted"/>